<keyword evidence="2" id="KW-0732">Signal</keyword>
<dbReference type="Proteomes" id="UP001244295">
    <property type="component" value="Unassembled WGS sequence"/>
</dbReference>
<comment type="caution">
    <text evidence="3">The sequence shown here is derived from an EMBL/GenBank/DDBJ whole genome shotgun (WGS) entry which is preliminary data.</text>
</comment>
<proteinExistence type="inferred from homology"/>
<dbReference type="CDD" id="cd07012">
    <property type="entry name" value="PBP2_Bug_TTT"/>
    <property type="match status" value="1"/>
</dbReference>
<evidence type="ECO:0000313" key="3">
    <source>
        <dbReference type="EMBL" id="MDP9923059.1"/>
    </source>
</evidence>
<dbReference type="PANTHER" id="PTHR42928:SF5">
    <property type="entry name" value="BLR1237 PROTEIN"/>
    <property type="match status" value="1"/>
</dbReference>
<evidence type="ECO:0000313" key="4">
    <source>
        <dbReference type="Proteomes" id="UP001244295"/>
    </source>
</evidence>
<dbReference type="EMBL" id="JAUSRR010000003">
    <property type="protein sequence ID" value="MDP9923059.1"/>
    <property type="molecule type" value="Genomic_DNA"/>
</dbReference>
<dbReference type="Gene3D" id="3.40.190.10">
    <property type="entry name" value="Periplasmic binding protein-like II"/>
    <property type="match status" value="1"/>
</dbReference>
<gene>
    <name evidence="3" type="ORF">J2W25_002080</name>
</gene>
<sequence>MRRTFLTCCAAAAALLALTPAFAQETAYPNKPIHVVFPYPAGSSLEVVGRLVSERASRILGQPIVFENKAGANGILGTTQVARAKPDGYTLALTTTSALLLNSLQRKDLPYDPVRSFTPVIAVADIPVGLIVSTRVPATHLRALVEQLKKQPGQPYASVGIGSFNHLLMEQFKAVAGVDMLHVPYQGAAPIIPELLSGRVDVTVLSVGSVLGQWKAGQVRVLAFMSDKRLASQPDVPTMSEVFPSFRPFGNWMGVVAPANTPEPIVRKLNAAFAQALQLPEVRKKIEEEQWRVMGGSPQDMAGLISNDRPMVEAAIKAAGIQPE</sequence>
<reference evidence="3" key="1">
    <citation type="submission" date="2023-07" db="EMBL/GenBank/DDBJ databases">
        <title>Sorghum-associated microbial communities from plants grown in Nebraska, USA.</title>
        <authorList>
            <person name="Schachtman D."/>
        </authorList>
    </citation>
    <scope>NUCLEOTIDE SEQUENCE</scope>
    <source>
        <strain evidence="3">DS2795</strain>
    </source>
</reference>
<evidence type="ECO:0000256" key="2">
    <source>
        <dbReference type="SAM" id="SignalP"/>
    </source>
</evidence>
<protein>
    <submittedName>
        <fullName evidence="3">Tripartite-type tricarboxylate transporter receptor subunit TctC</fullName>
    </submittedName>
</protein>
<dbReference type="PIRSF" id="PIRSF017082">
    <property type="entry name" value="YflP"/>
    <property type="match status" value="1"/>
</dbReference>
<dbReference type="InterPro" id="IPR042100">
    <property type="entry name" value="Bug_dom1"/>
</dbReference>
<evidence type="ECO:0000256" key="1">
    <source>
        <dbReference type="ARBA" id="ARBA00006987"/>
    </source>
</evidence>
<comment type="similarity">
    <text evidence="1">Belongs to the UPF0065 (bug) family.</text>
</comment>
<dbReference type="Gene3D" id="3.40.190.150">
    <property type="entry name" value="Bordetella uptake gene, domain 1"/>
    <property type="match status" value="1"/>
</dbReference>
<feature type="chain" id="PRO_5043398378" evidence="2">
    <location>
        <begin position="24"/>
        <end position="324"/>
    </location>
</feature>
<dbReference type="RefSeq" id="WP_307636602.1">
    <property type="nucleotide sequence ID" value="NZ_JAUSRR010000003.1"/>
</dbReference>
<dbReference type="PANTHER" id="PTHR42928">
    <property type="entry name" value="TRICARBOXYLATE-BINDING PROTEIN"/>
    <property type="match status" value="1"/>
</dbReference>
<dbReference type="SUPFAM" id="SSF53850">
    <property type="entry name" value="Periplasmic binding protein-like II"/>
    <property type="match status" value="1"/>
</dbReference>
<keyword evidence="3" id="KW-0675">Receptor</keyword>
<name>A0AAW8DUE1_9BURK</name>
<dbReference type="Pfam" id="PF03401">
    <property type="entry name" value="TctC"/>
    <property type="match status" value="1"/>
</dbReference>
<dbReference type="AlphaFoldDB" id="A0AAW8DUE1"/>
<dbReference type="InterPro" id="IPR005064">
    <property type="entry name" value="BUG"/>
</dbReference>
<accession>A0AAW8DUE1</accession>
<organism evidence="3 4">
    <name type="scientific">Variovorax boronicumulans</name>
    <dbReference type="NCBI Taxonomy" id="436515"/>
    <lineage>
        <taxon>Bacteria</taxon>
        <taxon>Pseudomonadati</taxon>
        <taxon>Pseudomonadota</taxon>
        <taxon>Betaproteobacteria</taxon>
        <taxon>Burkholderiales</taxon>
        <taxon>Comamonadaceae</taxon>
        <taxon>Variovorax</taxon>
    </lineage>
</organism>
<feature type="signal peptide" evidence="2">
    <location>
        <begin position="1"/>
        <end position="23"/>
    </location>
</feature>